<keyword evidence="10" id="KW-1185">Reference proteome</keyword>
<name>A0A2P5ETR6_TREOI</name>
<dbReference type="InterPro" id="IPR027417">
    <property type="entry name" value="P-loop_NTPase"/>
</dbReference>
<dbReference type="GO" id="GO:0000779">
    <property type="term" value="C:condensed chromosome, centromeric region"/>
    <property type="evidence" value="ECO:0007669"/>
    <property type="project" value="UniProtKB-ARBA"/>
</dbReference>
<dbReference type="InterPro" id="IPR019821">
    <property type="entry name" value="Kinesin_motor_CS"/>
</dbReference>
<dbReference type="PANTHER" id="PTHR47968:SF75">
    <property type="entry name" value="CENTROMERE-ASSOCIATED PROTEIN E"/>
    <property type="match status" value="1"/>
</dbReference>
<evidence type="ECO:0000256" key="1">
    <source>
        <dbReference type="ARBA" id="ARBA00007310"/>
    </source>
</evidence>
<evidence type="ECO:0000256" key="4">
    <source>
        <dbReference type="ARBA" id="ARBA00023054"/>
    </source>
</evidence>
<evidence type="ECO:0000256" key="3">
    <source>
        <dbReference type="ARBA" id="ARBA00022840"/>
    </source>
</evidence>
<dbReference type="GO" id="GO:0008608">
    <property type="term" value="P:attachment of spindle microtubules to kinetochore"/>
    <property type="evidence" value="ECO:0007669"/>
    <property type="project" value="UniProtKB-ARBA"/>
</dbReference>
<dbReference type="GO" id="GO:0003777">
    <property type="term" value="F:microtubule motor activity"/>
    <property type="evidence" value="ECO:0007669"/>
    <property type="project" value="InterPro"/>
</dbReference>
<accession>A0A2P5ETR6</accession>
<feature type="coiled-coil region" evidence="7">
    <location>
        <begin position="993"/>
        <end position="1020"/>
    </location>
</feature>
<dbReference type="SMART" id="SM00129">
    <property type="entry name" value="KISc"/>
    <property type="match status" value="1"/>
</dbReference>
<dbReference type="SUPFAM" id="SSF52540">
    <property type="entry name" value="P-loop containing nucleoside triphosphate hydrolases"/>
    <property type="match status" value="1"/>
</dbReference>
<dbReference type="Gene3D" id="3.40.850.10">
    <property type="entry name" value="Kinesin motor domain"/>
    <property type="match status" value="1"/>
</dbReference>
<dbReference type="GO" id="GO:0005524">
    <property type="term" value="F:ATP binding"/>
    <property type="evidence" value="ECO:0007669"/>
    <property type="project" value="UniProtKB-UniRule"/>
</dbReference>
<keyword evidence="4 7" id="KW-0175">Coiled coil</keyword>
<evidence type="ECO:0000259" key="8">
    <source>
        <dbReference type="PROSITE" id="PS50067"/>
    </source>
</evidence>
<dbReference type="GO" id="GO:0043515">
    <property type="term" value="F:kinetochore binding"/>
    <property type="evidence" value="ECO:0007669"/>
    <property type="project" value="UniProtKB-ARBA"/>
</dbReference>
<feature type="coiled-coil region" evidence="7">
    <location>
        <begin position="331"/>
        <end position="415"/>
    </location>
</feature>
<evidence type="ECO:0000256" key="6">
    <source>
        <dbReference type="PROSITE-ProRule" id="PRU00283"/>
    </source>
</evidence>
<dbReference type="EMBL" id="JXTC01000100">
    <property type="protein sequence ID" value="PON88885.1"/>
    <property type="molecule type" value="Genomic_DNA"/>
</dbReference>
<dbReference type="Pfam" id="PF00225">
    <property type="entry name" value="Kinesin"/>
    <property type="match status" value="1"/>
</dbReference>
<gene>
    <name evidence="9" type="ORF">TorRG33x02_152680</name>
</gene>
<dbReference type="InterPro" id="IPR027640">
    <property type="entry name" value="Kinesin-like_fam"/>
</dbReference>
<dbReference type="GO" id="GO:1901987">
    <property type="term" value="P:regulation of cell cycle phase transition"/>
    <property type="evidence" value="ECO:0007669"/>
    <property type="project" value="UniProtKB-ARBA"/>
</dbReference>
<evidence type="ECO:0000256" key="5">
    <source>
        <dbReference type="ARBA" id="ARBA00023175"/>
    </source>
</evidence>
<comment type="caution">
    <text evidence="9">The sequence shown here is derived from an EMBL/GenBank/DDBJ whole genome shotgun (WGS) entry which is preliminary data.</text>
</comment>
<dbReference type="GO" id="GO:0042327">
    <property type="term" value="P:positive regulation of phosphorylation"/>
    <property type="evidence" value="ECO:0007669"/>
    <property type="project" value="UniProtKB-ARBA"/>
</dbReference>
<sequence>MERIHVAVRARPLSPEDAKSSPWRIASNAIFIPNHSSKFEFDRIFAEDCKTVEVYEARTKEIVAAAVRGFNGTVFAYGQTNSGKTYTMRGSAIELGVIPLAVRDLFNTIHQDVDREFLLRMSYMEIYNEEINDLLVPEHRKLQIHESLERGIYVAGLREEIVASPEQVLSLMEFGESHRHIGETNMNLHSSRSHTIFRMIIESRDKTEDEDINNCDAVRVSVLNLVDLAGSERAAKTGAEGVRLKEGSHINKSLMTLGTVIKKLSEGAESQGGHVPYRDSKLTRILQPALGGNANTAIICNITLAQIHADETKSSLQFASRALRVKNCAHVNEILTDAALLKRQKKEIEELRAKLQGSHSEHWEEEILNLRNTLLQTELERERIALELEEERKAQAEYEKMVQEQAKKIENLSSMVLCSNRDENRDRIKKEKRRDTWCASNLSRETLEEVYSTMQSKASAIKPMRTKRDTGPLLPFEDLLNSIPKDESCKQDEDCKSNASEDYKLPDPCVLLHITNRRKVPPKKKGLPMDNEFADIQAEYEDLLVRFESQRTESEIQIDCLTRKLAEVDVVSGGCNNDCSANYVNGGTINGDKILDPKESEVILVIKRLQEQIKILEMEKISSKQNLASIVELATEQNNCAREKFDELYEKLSTAREEARVAHEQLTSCESEGNSAFMNKLLTEVHDVISEVQDSKIVTNSISSLLDEVSTTYSAIIESFLDFKNMVRQSSIQEKSIISNHEKLNSCLMQKVSKLENEKGLLYGQCIDLQNQIEDFKIDTQNSEQSLRTLLEQQELEKAEYLSHIQVLEKEISSVSSCSLAKEKETLRKELEKAKVKLKDTEFKLKNAMQEKTKLEEEYKKMEVYAFEMETKIASLEEELSAVCREREETLSINEDLASELESLTEKLNSSNSELNLLQEEVSALRQKLEDSQFEHQQMESSINLLVKEREELALQLSDSLLEMEEEKAVWSNKEKASVEAIEEKTRLYSTQIMSLSKELSEVRNELESSRQECKMLGERLTCFEEDVEKQKSSMEKSMGIGQQRNDVDQDDFENKQSQEEVSILQKDLSYLKKEREDLSDQIRELHSRPYLSNDFQCLKDKLLIMTEERDRLTTEIQKQQAHAVELVEAKVQVEELTRRNSSMEVKIHNDQVNNNKEVSKLRMRLRWTQAKLDAFRDRYREIVEESDHMNKKYEEAAGKLKERLVSKGTEVLSLKKQLLASRGNE</sequence>
<dbReference type="InterPro" id="IPR036961">
    <property type="entry name" value="Kinesin_motor_dom_sf"/>
</dbReference>
<evidence type="ECO:0000256" key="2">
    <source>
        <dbReference type="ARBA" id="ARBA00022741"/>
    </source>
</evidence>
<dbReference type="GO" id="GO:0000226">
    <property type="term" value="P:microtubule cytoskeleton organization"/>
    <property type="evidence" value="ECO:0007669"/>
    <property type="project" value="UniProtKB-ARBA"/>
</dbReference>
<dbReference type="GO" id="GO:0140694">
    <property type="term" value="P:membraneless organelle assembly"/>
    <property type="evidence" value="ECO:0007669"/>
    <property type="project" value="UniProtKB-ARBA"/>
</dbReference>
<protein>
    <submittedName>
        <fullName evidence="9">Kinesin-like protein</fullName>
    </submittedName>
</protein>
<dbReference type="GO" id="GO:0033044">
    <property type="term" value="P:regulation of chromosome organization"/>
    <property type="evidence" value="ECO:0007669"/>
    <property type="project" value="UniProtKB-ARBA"/>
</dbReference>
<feature type="coiled-coil region" evidence="7">
    <location>
        <begin position="791"/>
        <end position="967"/>
    </location>
</feature>
<dbReference type="InterPro" id="IPR001752">
    <property type="entry name" value="Kinesin_motor_dom"/>
</dbReference>
<dbReference type="Gene3D" id="1.10.287.1490">
    <property type="match status" value="1"/>
</dbReference>
<evidence type="ECO:0000256" key="7">
    <source>
        <dbReference type="SAM" id="Coils"/>
    </source>
</evidence>
<dbReference type="PROSITE" id="PS00411">
    <property type="entry name" value="KINESIN_MOTOR_1"/>
    <property type="match status" value="1"/>
</dbReference>
<dbReference type="PROSITE" id="PS50067">
    <property type="entry name" value="KINESIN_MOTOR_2"/>
    <property type="match status" value="1"/>
</dbReference>
<dbReference type="OrthoDB" id="3176171at2759"/>
<organism evidence="9 10">
    <name type="scientific">Trema orientale</name>
    <name type="common">Charcoal tree</name>
    <name type="synonym">Celtis orientalis</name>
    <dbReference type="NCBI Taxonomy" id="63057"/>
    <lineage>
        <taxon>Eukaryota</taxon>
        <taxon>Viridiplantae</taxon>
        <taxon>Streptophyta</taxon>
        <taxon>Embryophyta</taxon>
        <taxon>Tracheophyta</taxon>
        <taxon>Spermatophyta</taxon>
        <taxon>Magnoliopsida</taxon>
        <taxon>eudicotyledons</taxon>
        <taxon>Gunneridae</taxon>
        <taxon>Pentapetalae</taxon>
        <taxon>rosids</taxon>
        <taxon>fabids</taxon>
        <taxon>Rosales</taxon>
        <taxon>Cannabaceae</taxon>
        <taxon>Trema</taxon>
    </lineage>
</organism>
<dbReference type="Proteomes" id="UP000237000">
    <property type="component" value="Unassembled WGS sequence"/>
</dbReference>
<dbReference type="GO" id="GO:0007018">
    <property type="term" value="P:microtubule-based movement"/>
    <property type="evidence" value="ECO:0007669"/>
    <property type="project" value="InterPro"/>
</dbReference>
<dbReference type="GO" id="GO:0000278">
    <property type="term" value="P:mitotic cell cycle"/>
    <property type="evidence" value="ECO:0007669"/>
    <property type="project" value="UniProtKB-ARBA"/>
</dbReference>
<dbReference type="PANTHER" id="PTHR47968">
    <property type="entry name" value="CENTROMERE PROTEIN E"/>
    <property type="match status" value="1"/>
</dbReference>
<keyword evidence="3 6" id="KW-0067">ATP-binding</keyword>
<dbReference type="GO" id="GO:0008017">
    <property type="term" value="F:microtubule binding"/>
    <property type="evidence" value="ECO:0007669"/>
    <property type="project" value="InterPro"/>
</dbReference>
<dbReference type="InParanoid" id="A0A2P5ETR6"/>
<feature type="domain" description="Kinesin motor" evidence="8">
    <location>
        <begin position="3"/>
        <end position="325"/>
    </location>
</feature>
<evidence type="ECO:0000313" key="9">
    <source>
        <dbReference type="EMBL" id="PON88885.1"/>
    </source>
</evidence>
<dbReference type="PRINTS" id="PR00380">
    <property type="entry name" value="KINESINHEAVY"/>
</dbReference>
<dbReference type="FunCoup" id="A0A2P5ETR6">
    <property type="interactions" value="158"/>
</dbReference>
<evidence type="ECO:0000313" key="10">
    <source>
        <dbReference type="Proteomes" id="UP000237000"/>
    </source>
</evidence>
<keyword evidence="2 6" id="KW-0547">Nucleotide-binding</keyword>
<dbReference type="AlphaFoldDB" id="A0A2P5ETR6"/>
<comment type="similarity">
    <text evidence="1">Belongs to the TRAFAC class myosin-kinesin ATPase superfamily. Kinesin family. KIN-7 subfamily.</text>
</comment>
<dbReference type="STRING" id="63057.A0A2P5ETR6"/>
<feature type="coiled-coil region" evidence="7">
    <location>
        <begin position="1055"/>
        <end position="1089"/>
    </location>
</feature>
<proteinExistence type="inferred from homology"/>
<dbReference type="FunFam" id="3.40.850.10:FF:000026">
    <property type="entry name" value="Centromere-associated protein E"/>
    <property type="match status" value="1"/>
</dbReference>
<feature type="binding site" evidence="6">
    <location>
        <begin position="78"/>
        <end position="85"/>
    </location>
    <ligand>
        <name>ATP</name>
        <dbReference type="ChEBI" id="CHEBI:30616"/>
    </ligand>
</feature>
<reference evidence="10" key="1">
    <citation type="submission" date="2016-06" db="EMBL/GenBank/DDBJ databases">
        <title>Parallel loss of symbiosis genes in relatives of nitrogen-fixing non-legume Parasponia.</title>
        <authorList>
            <person name="Van Velzen R."/>
            <person name="Holmer R."/>
            <person name="Bu F."/>
            <person name="Rutten L."/>
            <person name="Van Zeijl A."/>
            <person name="Liu W."/>
            <person name="Santuari L."/>
            <person name="Cao Q."/>
            <person name="Sharma T."/>
            <person name="Shen D."/>
            <person name="Roswanjaya Y."/>
            <person name="Wardhani T."/>
            <person name="Kalhor M.S."/>
            <person name="Jansen J."/>
            <person name="Van den Hoogen J."/>
            <person name="Gungor B."/>
            <person name="Hartog M."/>
            <person name="Hontelez J."/>
            <person name="Verver J."/>
            <person name="Yang W.-C."/>
            <person name="Schijlen E."/>
            <person name="Repin R."/>
            <person name="Schilthuizen M."/>
            <person name="Schranz E."/>
            <person name="Heidstra R."/>
            <person name="Miyata K."/>
            <person name="Fedorova E."/>
            <person name="Kohlen W."/>
            <person name="Bisseling T."/>
            <person name="Smit S."/>
            <person name="Geurts R."/>
        </authorList>
    </citation>
    <scope>NUCLEOTIDE SEQUENCE [LARGE SCALE GENOMIC DNA]</scope>
    <source>
        <strain evidence="10">cv. RG33-2</strain>
    </source>
</reference>
<feature type="coiled-coil region" evidence="7">
    <location>
        <begin position="606"/>
        <end position="658"/>
    </location>
</feature>
<dbReference type="CDD" id="cd01374">
    <property type="entry name" value="KISc_CENP_E"/>
    <property type="match status" value="1"/>
</dbReference>
<keyword evidence="5 6" id="KW-0505">Motor protein</keyword>